<feature type="transmembrane region" description="Helical" evidence="8">
    <location>
        <begin position="428"/>
        <end position="451"/>
    </location>
</feature>
<evidence type="ECO:0000256" key="8">
    <source>
        <dbReference type="SAM" id="Phobius"/>
    </source>
</evidence>
<keyword evidence="5 8" id="KW-0812">Transmembrane</keyword>
<dbReference type="GO" id="GO:0016757">
    <property type="term" value="F:glycosyltransferase activity"/>
    <property type="evidence" value="ECO:0007669"/>
    <property type="project" value="UniProtKB-KW"/>
</dbReference>
<dbReference type="PANTHER" id="PTHR33908:SF3">
    <property type="entry name" value="UNDECAPRENYL PHOSPHATE-ALPHA-4-AMINO-4-DEOXY-L-ARABINOSE ARABINOSYL TRANSFERASE"/>
    <property type="match status" value="1"/>
</dbReference>
<dbReference type="PANTHER" id="PTHR33908">
    <property type="entry name" value="MANNOSYLTRANSFERASE YKCB-RELATED"/>
    <property type="match status" value="1"/>
</dbReference>
<keyword evidence="3 10" id="KW-0328">Glycosyltransferase</keyword>
<gene>
    <name evidence="10" type="ORF">NG743_23370</name>
</gene>
<dbReference type="InterPro" id="IPR050297">
    <property type="entry name" value="LipidA_mod_glycosyltrf_83"/>
</dbReference>
<feature type="transmembrane region" description="Helical" evidence="8">
    <location>
        <begin position="396"/>
        <end position="416"/>
    </location>
</feature>
<dbReference type="Pfam" id="PF13231">
    <property type="entry name" value="PMT_2"/>
    <property type="match status" value="1"/>
</dbReference>
<feature type="transmembrane region" description="Helical" evidence="8">
    <location>
        <begin position="326"/>
        <end position="347"/>
    </location>
</feature>
<dbReference type="EMBL" id="CP099464">
    <property type="protein sequence ID" value="UUO14916.1"/>
    <property type="molecule type" value="Genomic_DNA"/>
</dbReference>
<feature type="transmembrane region" description="Helical" evidence="8">
    <location>
        <begin position="123"/>
        <end position="140"/>
    </location>
</feature>
<dbReference type="InterPro" id="IPR038731">
    <property type="entry name" value="RgtA/B/C-like"/>
</dbReference>
<keyword evidence="11" id="KW-1185">Reference proteome</keyword>
<proteinExistence type="predicted"/>
<feature type="transmembrane region" description="Helical" evidence="8">
    <location>
        <begin position="78"/>
        <end position="111"/>
    </location>
</feature>
<evidence type="ECO:0000256" key="6">
    <source>
        <dbReference type="ARBA" id="ARBA00022989"/>
    </source>
</evidence>
<feature type="transmembrane region" description="Helical" evidence="8">
    <location>
        <begin position="367"/>
        <end position="389"/>
    </location>
</feature>
<keyword evidence="2" id="KW-1003">Cell membrane</keyword>
<evidence type="ECO:0000256" key="2">
    <source>
        <dbReference type="ARBA" id="ARBA00022475"/>
    </source>
</evidence>
<evidence type="ECO:0000256" key="3">
    <source>
        <dbReference type="ARBA" id="ARBA00022676"/>
    </source>
</evidence>
<protein>
    <submittedName>
        <fullName evidence="10">Glycosyltransferase family 39 protein</fullName>
        <ecNumber evidence="10">2.4.-.-</ecNumber>
    </submittedName>
</protein>
<evidence type="ECO:0000256" key="4">
    <source>
        <dbReference type="ARBA" id="ARBA00022679"/>
    </source>
</evidence>
<accession>A0ABY5LVL1</accession>
<keyword evidence="4 10" id="KW-0808">Transferase</keyword>
<feature type="transmembrane region" description="Helical" evidence="8">
    <location>
        <begin position="174"/>
        <end position="206"/>
    </location>
</feature>
<sequence length="557" mass="64451">MFFKSPRIINIIQLIRLFWQLPYCKLLIWLLPLLLFTSGETSLMAHDETLYALRARQMLETGDWVSPWGHPHHKTPGFYWLIAVFYQIFGVSDTTARIPTMIAGILSIFVIYKVGEILLSQKLAFWGIIILSVEFLWIQYCRLSTPDLPTILLVFIGIFFLLKSDINPQERYLYGFITGVSFGLGFLMRSLMIFLPMMALLPYLIIDHRRHRHLTNPMLYLGFLVGLIPTLIWLYFSWLRYGSDSIGALLGFVIELGSHEQHRNGILFYVWNLALKSFPWFFFSLLGIILVIRHSISKYPLILIGFPVILFTELSIFSTRLSHYSLCLYPFIAFLSAVALDWLGKIYQKGFDDQYSSHQMIYLPRNISYAWGILGIILVLAGISILVWGEVNIHKYAILMISSGFGSLIVPLIWIGKFYYHRKFLTSHYWLGSLLISCWLSVATAGNLGLLGDFNPDFRVFYKQETINKVLHNHPINFVKGKGFNDKESLLIYFYTPQYGKNVDSVSQLSILSYAWIYQPSFVKLPIHYRVIGSFKDYQLIQVVSKKNSDIGVIFDF</sequence>
<evidence type="ECO:0000256" key="7">
    <source>
        <dbReference type="ARBA" id="ARBA00023136"/>
    </source>
</evidence>
<evidence type="ECO:0000313" key="11">
    <source>
        <dbReference type="Proteomes" id="UP001057561"/>
    </source>
</evidence>
<dbReference type="RefSeq" id="WP_257120991.1">
    <property type="nucleotide sequence ID" value="NZ_CP099464.1"/>
</dbReference>
<evidence type="ECO:0000256" key="1">
    <source>
        <dbReference type="ARBA" id="ARBA00004651"/>
    </source>
</evidence>
<reference evidence="10" key="1">
    <citation type="submission" date="2022-06" db="EMBL/GenBank/DDBJ databases">
        <title>Nostosin G and Spiroidesin B from the Cyanobacterium Dolichospermum sp. NIES-1697.</title>
        <authorList>
            <person name="Phan C.-S."/>
            <person name="Mehjabin J.J."/>
            <person name="Anas A.R.J."/>
            <person name="Hayasaka M."/>
            <person name="Onoki R."/>
            <person name="Wang J."/>
            <person name="Umezawa T."/>
            <person name="Washio K."/>
            <person name="Morikawa M."/>
            <person name="Okino T."/>
        </authorList>
    </citation>
    <scope>NUCLEOTIDE SEQUENCE</scope>
    <source>
        <strain evidence="10">NIES-1697</strain>
    </source>
</reference>
<feature type="transmembrane region" description="Helical" evidence="8">
    <location>
        <begin position="218"/>
        <end position="236"/>
    </location>
</feature>
<evidence type="ECO:0000259" key="9">
    <source>
        <dbReference type="Pfam" id="PF13231"/>
    </source>
</evidence>
<comment type="subcellular location">
    <subcellularLocation>
        <location evidence="1">Cell membrane</location>
        <topology evidence="1">Multi-pass membrane protein</topology>
    </subcellularLocation>
</comment>
<feature type="transmembrane region" description="Helical" evidence="8">
    <location>
        <begin position="299"/>
        <end position="319"/>
    </location>
</feature>
<feature type="transmembrane region" description="Helical" evidence="8">
    <location>
        <begin position="146"/>
        <end position="162"/>
    </location>
</feature>
<name>A0ABY5LVL1_9CYAN</name>
<keyword evidence="6 8" id="KW-1133">Transmembrane helix</keyword>
<dbReference type="Proteomes" id="UP001057561">
    <property type="component" value="Chromosome"/>
</dbReference>
<keyword evidence="7 8" id="KW-0472">Membrane</keyword>
<feature type="transmembrane region" description="Helical" evidence="8">
    <location>
        <begin position="266"/>
        <end position="293"/>
    </location>
</feature>
<dbReference type="EC" id="2.4.-.-" evidence="10"/>
<feature type="domain" description="Glycosyltransferase RgtA/B/C/D-like" evidence="9">
    <location>
        <begin position="74"/>
        <end position="233"/>
    </location>
</feature>
<organism evidence="10 11">
    <name type="scientific">Dolichospermum heterosporum TAC447</name>
    <dbReference type="NCBI Taxonomy" id="747523"/>
    <lineage>
        <taxon>Bacteria</taxon>
        <taxon>Bacillati</taxon>
        <taxon>Cyanobacteriota</taxon>
        <taxon>Cyanophyceae</taxon>
        <taxon>Nostocales</taxon>
        <taxon>Aphanizomenonaceae</taxon>
        <taxon>Dolichospermum</taxon>
        <taxon>Dolichospermum heterosporum</taxon>
    </lineage>
</organism>
<evidence type="ECO:0000256" key="5">
    <source>
        <dbReference type="ARBA" id="ARBA00022692"/>
    </source>
</evidence>
<evidence type="ECO:0000313" key="10">
    <source>
        <dbReference type="EMBL" id="UUO14916.1"/>
    </source>
</evidence>